<evidence type="ECO:0000256" key="1">
    <source>
        <dbReference type="ARBA" id="ARBA00022801"/>
    </source>
</evidence>
<reference evidence="7" key="1">
    <citation type="journal article" date="2023" name="Mol. Phylogenet. Evol.">
        <title>Genome-scale phylogeny and comparative genomics of the fungal order Sordariales.</title>
        <authorList>
            <person name="Hensen N."/>
            <person name="Bonometti L."/>
            <person name="Westerberg I."/>
            <person name="Brannstrom I.O."/>
            <person name="Guillou S."/>
            <person name="Cros-Aarteil S."/>
            <person name="Calhoun S."/>
            <person name="Haridas S."/>
            <person name="Kuo A."/>
            <person name="Mondo S."/>
            <person name="Pangilinan J."/>
            <person name="Riley R."/>
            <person name="LaButti K."/>
            <person name="Andreopoulos B."/>
            <person name="Lipzen A."/>
            <person name="Chen C."/>
            <person name="Yan M."/>
            <person name="Daum C."/>
            <person name="Ng V."/>
            <person name="Clum A."/>
            <person name="Steindorff A."/>
            <person name="Ohm R.A."/>
            <person name="Martin F."/>
            <person name="Silar P."/>
            <person name="Natvig D.O."/>
            <person name="Lalanne C."/>
            <person name="Gautier V."/>
            <person name="Ament-Velasquez S.L."/>
            <person name="Kruys A."/>
            <person name="Hutchinson M.I."/>
            <person name="Powell A.J."/>
            <person name="Barry K."/>
            <person name="Miller A.N."/>
            <person name="Grigoriev I.V."/>
            <person name="Debuchy R."/>
            <person name="Gladieux P."/>
            <person name="Hiltunen Thoren M."/>
            <person name="Johannesson H."/>
        </authorList>
    </citation>
    <scope>NUCLEOTIDE SEQUENCE</scope>
    <source>
        <strain evidence="7">CBS 141.50</strain>
    </source>
</reference>
<evidence type="ECO:0000256" key="4">
    <source>
        <dbReference type="PIRNR" id="PIRNR018169"/>
    </source>
</evidence>
<dbReference type="RefSeq" id="XP_062640597.1">
    <property type="nucleotide sequence ID" value="XM_062785424.1"/>
</dbReference>
<sequence>MTSYLSKLNPVPSFPEFPGPYQVGTVDIEVPISEIESPSPAPEGSKEIQTVLFRIFYPAVSGSGDSRTTWLPEPQRLHIASYAGFLGAGPTVASILSFLPRHLHWTTIPAWEKAKLLPCPPDRTDGRWPVMVFSHGLGGNRNTYSHITGSLASHGMIVVCPEHRDGSAAFSVIQDPRQKQSITTVPYVRIPHEFSAETWAARNKQFRIRLWELGMVFESLVRIDRGTLKGSNSSSPLAQFTGVLDIHRPGRVTFAGHSFGAATMVQLLKSTFYVDHPSLHKQGDNNNKTPPFRPLFTPSPTSSLVSQVTPATPTVLLDMWCFPLLAAETAALHALPLPCYAADAKPTTTTENATTTTTAPLIAIESAAFYAWPENLHLTALILSPPEPQPQPPHNPSIISETSTPKPLFFHVPSSAHLSQSDFGLLFPRLTRRAFKAAQSPDRVLRLNVRAVLQFLRGNGVPVAGTGRGVLRREGWVASSSSTSDGRSSLGSDSLGSASSGLSTPSLETEWVDDDAIILQAATPGKEVVAEWKWIDITGLGDKAPPSEWERMQGKGEDNNEKGEKEMVREVEAEVGEKEMQVEIEPSLGGGGVKGAVAVGVDGVSVGGR</sequence>
<feature type="region of interest" description="Disordered" evidence="6">
    <location>
        <begin position="279"/>
        <end position="300"/>
    </location>
</feature>
<comment type="caution">
    <text evidence="7">The sequence shown here is derived from an EMBL/GenBank/DDBJ whole genome shotgun (WGS) entry which is preliminary data.</text>
</comment>
<dbReference type="GO" id="GO:0016042">
    <property type="term" value="P:lipid catabolic process"/>
    <property type="evidence" value="ECO:0007669"/>
    <property type="project" value="UniProtKB-KW"/>
</dbReference>
<feature type="region of interest" description="Disordered" evidence="6">
    <location>
        <begin position="545"/>
        <end position="565"/>
    </location>
</feature>
<evidence type="ECO:0000313" key="8">
    <source>
        <dbReference type="Proteomes" id="UP001302676"/>
    </source>
</evidence>
<dbReference type="InterPro" id="IPR029058">
    <property type="entry name" value="AB_hydrolase_fold"/>
</dbReference>
<reference evidence="7" key="2">
    <citation type="submission" date="2023-05" db="EMBL/GenBank/DDBJ databases">
        <authorList>
            <consortium name="Lawrence Berkeley National Laboratory"/>
            <person name="Steindorff A."/>
            <person name="Hensen N."/>
            <person name="Bonometti L."/>
            <person name="Westerberg I."/>
            <person name="Brannstrom I.O."/>
            <person name="Guillou S."/>
            <person name="Cros-Aarteil S."/>
            <person name="Calhoun S."/>
            <person name="Haridas S."/>
            <person name="Kuo A."/>
            <person name="Mondo S."/>
            <person name="Pangilinan J."/>
            <person name="Riley R."/>
            <person name="Labutti K."/>
            <person name="Andreopoulos B."/>
            <person name="Lipzen A."/>
            <person name="Chen C."/>
            <person name="Yanf M."/>
            <person name="Daum C."/>
            <person name="Ng V."/>
            <person name="Clum A."/>
            <person name="Ohm R."/>
            <person name="Martin F."/>
            <person name="Silar P."/>
            <person name="Natvig D."/>
            <person name="Lalanne C."/>
            <person name="Gautier V."/>
            <person name="Ament-Velasquez S.L."/>
            <person name="Kruys A."/>
            <person name="Hutchinson M.I."/>
            <person name="Powell A.J."/>
            <person name="Barry K."/>
            <person name="Miller A.N."/>
            <person name="Grigoriev I.V."/>
            <person name="Debuchy R."/>
            <person name="Gladieux P."/>
            <person name="Thoren M.H."/>
            <person name="Johannesson H."/>
        </authorList>
    </citation>
    <scope>NUCLEOTIDE SEQUENCE</scope>
    <source>
        <strain evidence="7">CBS 141.50</strain>
    </source>
</reference>
<comment type="similarity">
    <text evidence="4">Belongs to the serine esterase family.</text>
</comment>
<proteinExistence type="inferred from homology"/>
<evidence type="ECO:0000256" key="6">
    <source>
        <dbReference type="SAM" id="MobiDB-lite"/>
    </source>
</evidence>
<dbReference type="PANTHER" id="PTHR10272:SF7">
    <property type="entry name" value="PHOSPHOLIPASE-RELATED"/>
    <property type="match status" value="1"/>
</dbReference>
<dbReference type="PANTHER" id="PTHR10272">
    <property type="entry name" value="PLATELET-ACTIVATING FACTOR ACETYLHYDROLASE"/>
    <property type="match status" value="1"/>
</dbReference>
<keyword evidence="2 4" id="KW-0442">Lipid degradation</keyword>
<comment type="catalytic activity">
    <reaction evidence="4">
        <text>a 1-O-alkyl-2-acetyl-sn-glycero-3-phosphocholine + H2O = a 1-O-alkyl-sn-glycero-3-phosphocholine + acetate + H(+)</text>
        <dbReference type="Rhea" id="RHEA:17777"/>
        <dbReference type="ChEBI" id="CHEBI:15377"/>
        <dbReference type="ChEBI" id="CHEBI:15378"/>
        <dbReference type="ChEBI" id="CHEBI:30089"/>
        <dbReference type="ChEBI" id="CHEBI:30909"/>
        <dbReference type="ChEBI" id="CHEBI:36707"/>
        <dbReference type="EC" id="3.1.1.47"/>
    </reaction>
</comment>
<feature type="active site" description="Charge relay system" evidence="5">
    <location>
        <position position="318"/>
    </location>
</feature>
<feature type="active site" description="Charge relay system" evidence="5">
    <location>
        <position position="417"/>
    </location>
</feature>
<evidence type="ECO:0000256" key="2">
    <source>
        <dbReference type="ARBA" id="ARBA00022963"/>
    </source>
</evidence>
<dbReference type="PIRSF" id="PIRSF018169">
    <property type="entry name" value="PAF_acetylhydrolase"/>
    <property type="match status" value="1"/>
</dbReference>
<feature type="compositionally biased region" description="Basic and acidic residues" evidence="6">
    <location>
        <begin position="548"/>
        <end position="565"/>
    </location>
</feature>
<dbReference type="SUPFAM" id="SSF53474">
    <property type="entry name" value="alpha/beta-Hydrolases"/>
    <property type="match status" value="1"/>
</dbReference>
<dbReference type="Proteomes" id="UP001302676">
    <property type="component" value="Unassembled WGS sequence"/>
</dbReference>
<gene>
    <name evidence="7" type="ORF">C8A04DRAFT_9277</name>
</gene>
<dbReference type="GO" id="GO:0003847">
    <property type="term" value="F:1-alkyl-2-acetylglycerophosphocholine esterase activity"/>
    <property type="evidence" value="ECO:0007669"/>
    <property type="project" value="UniProtKB-UniRule"/>
</dbReference>
<accession>A0AAN6VBX1</accession>
<protein>
    <recommendedName>
        <fullName evidence="4">Putative phospholipase</fullName>
        <ecNumber evidence="4">3.1.1.47</ecNumber>
    </recommendedName>
</protein>
<dbReference type="Gene3D" id="3.40.50.1820">
    <property type="entry name" value="alpha/beta hydrolase"/>
    <property type="match status" value="1"/>
</dbReference>
<feature type="compositionally biased region" description="Low complexity" evidence="6">
    <location>
        <begin position="478"/>
        <end position="506"/>
    </location>
</feature>
<keyword evidence="8" id="KW-1185">Reference proteome</keyword>
<evidence type="ECO:0000256" key="5">
    <source>
        <dbReference type="PIRSR" id="PIRSR018169-1"/>
    </source>
</evidence>
<keyword evidence="3 4" id="KW-0443">Lipid metabolism</keyword>
<feature type="active site" description="Nucleophile" evidence="5">
    <location>
        <position position="258"/>
    </location>
</feature>
<dbReference type="AlphaFoldDB" id="A0AAN6VBX1"/>
<dbReference type="EMBL" id="MU853557">
    <property type="protein sequence ID" value="KAK4147226.1"/>
    <property type="molecule type" value="Genomic_DNA"/>
</dbReference>
<organism evidence="7 8">
    <name type="scientific">Dichotomopilus funicola</name>
    <dbReference type="NCBI Taxonomy" id="1934379"/>
    <lineage>
        <taxon>Eukaryota</taxon>
        <taxon>Fungi</taxon>
        <taxon>Dikarya</taxon>
        <taxon>Ascomycota</taxon>
        <taxon>Pezizomycotina</taxon>
        <taxon>Sordariomycetes</taxon>
        <taxon>Sordariomycetidae</taxon>
        <taxon>Sordariales</taxon>
        <taxon>Chaetomiaceae</taxon>
        <taxon>Dichotomopilus</taxon>
    </lineage>
</organism>
<feature type="region of interest" description="Disordered" evidence="6">
    <location>
        <begin position="477"/>
        <end position="506"/>
    </location>
</feature>
<evidence type="ECO:0000256" key="3">
    <source>
        <dbReference type="ARBA" id="ARBA00023098"/>
    </source>
</evidence>
<dbReference type="GeneID" id="87822037"/>
<evidence type="ECO:0000313" key="7">
    <source>
        <dbReference type="EMBL" id="KAK4147226.1"/>
    </source>
</evidence>
<name>A0AAN6VBX1_9PEZI</name>
<keyword evidence="1 4" id="KW-0378">Hydrolase</keyword>
<dbReference type="EC" id="3.1.1.47" evidence="4"/>
<dbReference type="Pfam" id="PF03403">
    <property type="entry name" value="PAF-AH_p_II"/>
    <property type="match status" value="1"/>
</dbReference>
<dbReference type="InterPro" id="IPR016715">
    <property type="entry name" value="PAF_acetylhydro_eukaryote"/>
</dbReference>